<dbReference type="AlphaFoldDB" id="A0A1B6L2W4"/>
<reference evidence="2" key="1">
    <citation type="submission" date="2015-11" db="EMBL/GenBank/DDBJ databases">
        <title>De novo transcriptome assembly of four potential Pierce s Disease insect vectors from Arizona vineyards.</title>
        <authorList>
            <person name="Tassone E.E."/>
        </authorList>
    </citation>
    <scope>NUCLEOTIDE SEQUENCE</scope>
</reference>
<dbReference type="InterPro" id="IPR032675">
    <property type="entry name" value="LRR_dom_sf"/>
</dbReference>
<accession>A0A1B6L2W4</accession>
<dbReference type="EMBL" id="GEBQ01021949">
    <property type="protein sequence ID" value="JAT18028.1"/>
    <property type="molecule type" value="Transcribed_RNA"/>
</dbReference>
<dbReference type="SUPFAM" id="SSF52047">
    <property type="entry name" value="RNI-like"/>
    <property type="match status" value="1"/>
</dbReference>
<dbReference type="SMART" id="SM00368">
    <property type="entry name" value="LRR_RI"/>
    <property type="match status" value="8"/>
</dbReference>
<evidence type="ECO:0000256" key="1">
    <source>
        <dbReference type="ARBA" id="ARBA00022737"/>
    </source>
</evidence>
<dbReference type="Pfam" id="PF13516">
    <property type="entry name" value="LRR_6"/>
    <property type="match status" value="6"/>
</dbReference>
<feature type="non-terminal residue" evidence="2">
    <location>
        <position position="400"/>
    </location>
</feature>
<evidence type="ECO:0000313" key="2">
    <source>
        <dbReference type="EMBL" id="JAT18028.1"/>
    </source>
</evidence>
<evidence type="ECO:0008006" key="3">
    <source>
        <dbReference type="Google" id="ProtNLM"/>
    </source>
</evidence>
<sequence>MSNNERYSLNDLFLSCMCKRNLILPGTKILMLIGKELYLRIRRRIDDDDIPAICRFLSDNPKVVSVNLAYNRITDKGMLPLVAFLETNQSLVELNLMCNDIREDGVIKLAELKITINLKSLRLNGNKIGPKGLKSLAMMLSINETLRQLDIGETDQNIESLVYFTTVLRTTNKNLQSITLNRVLGPPGHVLQTDAVAQLLQQTLVINKTLSELQLQKIGFADHDIEILVEGLKKNTTLQSLDLSCNNIGDFGMEFLAAYIGEKPPLAALRLSSNNVGDTGARSLSFKFPYSKIVYLDISKNKMTDTGLLDILNCLKKEHQVKGLFLRGNKIGEKTAKVLFRMLLSGVLNDKTLDIHVFGSKGRFQFSITEAVDHVMPHYYCMCAGAECSFCHPHTVMEIR</sequence>
<keyword evidence="1" id="KW-0677">Repeat</keyword>
<name>A0A1B6L2W4_9HEMI</name>
<dbReference type="InterPro" id="IPR052201">
    <property type="entry name" value="LRR-containing_regulator"/>
</dbReference>
<dbReference type="InterPro" id="IPR001611">
    <property type="entry name" value="Leu-rich_rpt"/>
</dbReference>
<protein>
    <recommendedName>
        <fullName evidence="3">Leucine-rich repeat-containing protein 34</fullName>
    </recommendedName>
</protein>
<dbReference type="PANTHER" id="PTHR24111">
    <property type="entry name" value="LEUCINE-RICH REPEAT-CONTAINING PROTEIN 34"/>
    <property type="match status" value="1"/>
</dbReference>
<organism evidence="2">
    <name type="scientific">Graphocephala atropunctata</name>
    <dbReference type="NCBI Taxonomy" id="36148"/>
    <lineage>
        <taxon>Eukaryota</taxon>
        <taxon>Metazoa</taxon>
        <taxon>Ecdysozoa</taxon>
        <taxon>Arthropoda</taxon>
        <taxon>Hexapoda</taxon>
        <taxon>Insecta</taxon>
        <taxon>Pterygota</taxon>
        <taxon>Neoptera</taxon>
        <taxon>Paraneoptera</taxon>
        <taxon>Hemiptera</taxon>
        <taxon>Auchenorrhyncha</taxon>
        <taxon>Membracoidea</taxon>
        <taxon>Cicadellidae</taxon>
        <taxon>Cicadellinae</taxon>
        <taxon>Cicadellini</taxon>
        <taxon>Graphocephala</taxon>
    </lineage>
</organism>
<proteinExistence type="predicted"/>
<dbReference type="PANTHER" id="PTHR24111:SF0">
    <property type="entry name" value="LEUCINE-RICH REPEAT-CONTAINING PROTEIN"/>
    <property type="match status" value="1"/>
</dbReference>
<dbReference type="Gene3D" id="3.80.10.10">
    <property type="entry name" value="Ribonuclease Inhibitor"/>
    <property type="match status" value="3"/>
</dbReference>
<gene>
    <name evidence="2" type="ORF">g.50588</name>
</gene>